<evidence type="ECO:0000313" key="4">
    <source>
        <dbReference type="Proteomes" id="UP000316778"/>
    </source>
</evidence>
<feature type="chain" id="PRO_5021886103" evidence="1">
    <location>
        <begin position="21"/>
        <end position="239"/>
    </location>
</feature>
<evidence type="ECO:0000259" key="2">
    <source>
        <dbReference type="Pfam" id="PF14344"/>
    </source>
</evidence>
<sequence>MRKNGLLAAGVLLLLLAAIACSKSSDSDIPDTSGNLQVFQMVPGDDQFDVVLDTTTIGSNLGYGDHTDGYQSFRAQKYSLWVYAAGNHATALLGGELNLRNGKQFSAFLTLDHTNTLRLLVTEDDNTPSPSGNARIRVVDLCDPYVRPEGSNNDQVLPLDFYLDYKDSTSVPMFRSVTYGAVRAAEIMPRSYELDINWQDSSKVLQTVPLQVDSGRVYTLITTGDVLGDTFKMWQFENK</sequence>
<dbReference type="AlphaFoldDB" id="A0A562T3Y2"/>
<evidence type="ECO:0000313" key="3">
    <source>
        <dbReference type="EMBL" id="TWI88202.1"/>
    </source>
</evidence>
<dbReference type="OrthoDB" id="649338at2"/>
<accession>A0A562T3Y2</accession>
<organism evidence="3 4">
    <name type="scientific">Chitinophaga japonensis</name>
    <name type="common">Flexibacter japonensis</name>
    <dbReference type="NCBI Taxonomy" id="104662"/>
    <lineage>
        <taxon>Bacteria</taxon>
        <taxon>Pseudomonadati</taxon>
        <taxon>Bacteroidota</taxon>
        <taxon>Chitinophagia</taxon>
        <taxon>Chitinophagales</taxon>
        <taxon>Chitinophagaceae</taxon>
        <taxon>Chitinophaga</taxon>
    </lineage>
</organism>
<dbReference type="Proteomes" id="UP000316778">
    <property type="component" value="Unassembled WGS sequence"/>
</dbReference>
<dbReference type="InterPro" id="IPR025510">
    <property type="entry name" value="DUF4397"/>
</dbReference>
<keyword evidence="1" id="KW-0732">Signal</keyword>
<feature type="domain" description="DUF4397" evidence="2">
    <location>
        <begin position="35"/>
        <end position="141"/>
    </location>
</feature>
<reference evidence="3 4" key="1">
    <citation type="journal article" date="2013" name="Stand. Genomic Sci.">
        <title>Genomic Encyclopedia of Type Strains, Phase I: The one thousand microbial genomes (KMG-I) project.</title>
        <authorList>
            <person name="Kyrpides N.C."/>
            <person name="Woyke T."/>
            <person name="Eisen J.A."/>
            <person name="Garrity G."/>
            <person name="Lilburn T.G."/>
            <person name="Beck B.J."/>
            <person name="Whitman W.B."/>
            <person name="Hugenholtz P."/>
            <person name="Klenk H.P."/>
        </authorList>
    </citation>
    <scope>NUCLEOTIDE SEQUENCE [LARGE SCALE GENOMIC DNA]</scope>
    <source>
        <strain evidence="3 4">DSM 13484</strain>
    </source>
</reference>
<dbReference type="RefSeq" id="WP_145713221.1">
    <property type="nucleotide sequence ID" value="NZ_BAAAFY010000001.1"/>
</dbReference>
<name>A0A562T3Y2_CHIJA</name>
<feature type="signal peptide" evidence="1">
    <location>
        <begin position="1"/>
        <end position="20"/>
    </location>
</feature>
<gene>
    <name evidence="3" type="ORF">LX66_2284</name>
</gene>
<keyword evidence="4" id="KW-1185">Reference proteome</keyword>
<evidence type="ECO:0000256" key="1">
    <source>
        <dbReference type="SAM" id="SignalP"/>
    </source>
</evidence>
<dbReference type="EMBL" id="VLLG01000003">
    <property type="protein sequence ID" value="TWI88202.1"/>
    <property type="molecule type" value="Genomic_DNA"/>
</dbReference>
<dbReference type="PROSITE" id="PS51257">
    <property type="entry name" value="PROKAR_LIPOPROTEIN"/>
    <property type="match status" value="1"/>
</dbReference>
<protein>
    <submittedName>
        <fullName evidence="3">Uncharacterized protein DUF4397</fullName>
    </submittedName>
</protein>
<proteinExistence type="predicted"/>
<comment type="caution">
    <text evidence="3">The sequence shown here is derived from an EMBL/GenBank/DDBJ whole genome shotgun (WGS) entry which is preliminary data.</text>
</comment>
<dbReference type="Pfam" id="PF14344">
    <property type="entry name" value="DUF4397"/>
    <property type="match status" value="1"/>
</dbReference>